<name>A0A4Q5A6E8_9BIFI</name>
<gene>
    <name evidence="8" type="ORF">PG2054B_1600</name>
</gene>
<evidence type="ECO:0000256" key="2">
    <source>
        <dbReference type="ARBA" id="ARBA00008806"/>
    </source>
</evidence>
<evidence type="ECO:0000256" key="6">
    <source>
        <dbReference type="ARBA" id="ARBA00023136"/>
    </source>
</evidence>
<dbReference type="Proteomes" id="UP000294221">
    <property type="component" value="Unassembled WGS sequence"/>
</dbReference>
<evidence type="ECO:0000256" key="7">
    <source>
        <dbReference type="SAM" id="Phobius"/>
    </source>
</evidence>
<dbReference type="PANTHER" id="PTHR37937">
    <property type="entry name" value="CONJUGATIVE TRANSFER: DNA TRANSPORT"/>
    <property type="match status" value="1"/>
</dbReference>
<keyword evidence="6 7" id="KW-0472">Membrane</keyword>
<dbReference type="InterPro" id="IPR003688">
    <property type="entry name" value="TraG/VirD4"/>
</dbReference>
<evidence type="ECO:0000256" key="4">
    <source>
        <dbReference type="ARBA" id="ARBA00022692"/>
    </source>
</evidence>
<evidence type="ECO:0000313" key="9">
    <source>
        <dbReference type="Proteomes" id="UP000294221"/>
    </source>
</evidence>
<organism evidence="8 9">
    <name type="scientific">Bifidobacterium pseudolongum subsp. pseudolongum</name>
    <dbReference type="NCBI Taxonomy" id="31954"/>
    <lineage>
        <taxon>Bacteria</taxon>
        <taxon>Bacillati</taxon>
        <taxon>Actinomycetota</taxon>
        <taxon>Actinomycetes</taxon>
        <taxon>Bifidobacteriales</taxon>
        <taxon>Bifidobacteriaceae</taxon>
        <taxon>Bifidobacterium</taxon>
    </lineage>
</organism>
<keyword evidence="4 7" id="KW-0812">Transmembrane</keyword>
<evidence type="ECO:0000313" key="8">
    <source>
        <dbReference type="EMBL" id="RYQ18538.1"/>
    </source>
</evidence>
<dbReference type="PANTHER" id="PTHR37937:SF1">
    <property type="entry name" value="CONJUGATIVE TRANSFER: DNA TRANSPORT"/>
    <property type="match status" value="1"/>
</dbReference>
<keyword evidence="3" id="KW-1003">Cell membrane</keyword>
<evidence type="ECO:0000256" key="5">
    <source>
        <dbReference type="ARBA" id="ARBA00022989"/>
    </source>
</evidence>
<dbReference type="CDD" id="cd01127">
    <property type="entry name" value="TrwB_TraG_TraD_VirD4"/>
    <property type="match status" value="1"/>
</dbReference>
<dbReference type="RefSeq" id="WP_130013681.1">
    <property type="nucleotide sequence ID" value="NZ_RYUN01000016.1"/>
</dbReference>
<feature type="transmembrane region" description="Helical" evidence="7">
    <location>
        <begin position="64"/>
        <end position="82"/>
    </location>
</feature>
<dbReference type="Gene3D" id="3.40.50.300">
    <property type="entry name" value="P-loop containing nucleotide triphosphate hydrolases"/>
    <property type="match status" value="1"/>
</dbReference>
<accession>A0A4Q5A6E8</accession>
<dbReference type="Pfam" id="PF02534">
    <property type="entry name" value="T4SS-DNA_transf"/>
    <property type="match status" value="1"/>
</dbReference>
<proteinExistence type="inferred from homology"/>
<dbReference type="SUPFAM" id="SSF52540">
    <property type="entry name" value="P-loop containing nucleoside triphosphate hydrolases"/>
    <property type="match status" value="1"/>
</dbReference>
<comment type="caution">
    <text evidence="8">The sequence shown here is derived from an EMBL/GenBank/DDBJ whole genome shotgun (WGS) entry which is preliminary data.</text>
</comment>
<dbReference type="PROSITE" id="PS51257">
    <property type="entry name" value="PROKAR_LIPOPROTEIN"/>
    <property type="match status" value="1"/>
</dbReference>
<evidence type="ECO:0000256" key="1">
    <source>
        <dbReference type="ARBA" id="ARBA00004651"/>
    </source>
</evidence>
<evidence type="ECO:0000256" key="3">
    <source>
        <dbReference type="ARBA" id="ARBA00022475"/>
    </source>
</evidence>
<dbReference type="NCBIfam" id="NF045973">
    <property type="entry name" value="conju_CD1115"/>
    <property type="match status" value="1"/>
</dbReference>
<sequence length="581" mass="64333">MKPISKTSWIMLLIGSLIVFLLGCAAGRGYRAGVAEGKDPVNALSNAVSAIGNILPISYQKTDMLVGLAAVFALMLGVLYHWTNQHKYRTGEEHGSAHWAKPADMAPFTDADPKKNLQFTQTEGISLDTRASQRNTNVCVVGGSGSGKTRSYVLPNLRNANMSYAITDPKGEIHQEVAQELASKGYQVHALNLVDLQASDRFNPMAYIDPASPEPAILRMVENIVTNTDGENKPDAFWDKAERALLNALCAWVYFMYDDPDLTKVVDMVGNMEASEADENHMSVIDATMASANELLDEYTNQRAEWIDEDMDTDELDRIMQGLRFCVSQYRTYQQGAGETKKSIIISLGVRLAPLQVSEIRKLLSGDTMQLDTVGERPSAVFMILPDTNRTFNFLAAVFYQCLFESLVYKADHSPQGRLAVPVHCFLDEFANIGRIPNFETLIATIRSRAISVSVIIQAKSQLEHLYREKSWETIVGNCDNILFLGAGKGDESTPKWISGLLGCETIEARSVSDSRGNSSSYSISNQAIKRELLTPDELGSEKFPTHKCIYMLRGVSPFLSEKIDPAKPIKRPKSKIKGRH</sequence>
<dbReference type="InterPro" id="IPR051539">
    <property type="entry name" value="T4SS-coupling_protein"/>
</dbReference>
<dbReference type="EMBL" id="RYUN01000016">
    <property type="protein sequence ID" value="RYQ18538.1"/>
    <property type="molecule type" value="Genomic_DNA"/>
</dbReference>
<dbReference type="AlphaFoldDB" id="A0A4Q5A6E8"/>
<comment type="subcellular location">
    <subcellularLocation>
        <location evidence="1">Cell membrane</location>
        <topology evidence="1">Multi-pass membrane protein</topology>
    </subcellularLocation>
</comment>
<comment type="similarity">
    <text evidence="2">Belongs to the VirD4/TraG family.</text>
</comment>
<reference evidence="8 9" key="1">
    <citation type="submission" date="2018-12" db="EMBL/GenBank/DDBJ databases">
        <title>Unveiling genomic diversity among members of the Bifidobacterium pseudolongum species, a widely distributed gut commensal of the animal kingdom.</title>
        <authorList>
            <person name="Lugli G.A."/>
            <person name="Duranti S."/>
            <person name="Albert K."/>
            <person name="Mancabelli L."/>
            <person name="Napoli S."/>
            <person name="Viappiani A."/>
            <person name="Anzalone R."/>
            <person name="Longhi G."/>
            <person name="Milani C."/>
            <person name="Turroni F."/>
            <person name="Alessandri G."/>
            <person name="Sela D.A."/>
            <person name="Van Sinderen D."/>
            <person name="Ventura M."/>
        </authorList>
    </citation>
    <scope>NUCLEOTIDE SEQUENCE [LARGE SCALE GENOMIC DNA]</scope>
    <source>
        <strain evidence="8 9">2054B</strain>
    </source>
</reference>
<dbReference type="InterPro" id="IPR027417">
    <property type="entry name" value="P-loop_NTPase"/>
</dbReference>
<dbReference type="GO" id="GO:0005886">
    <property type="term" value="C:plasma membrane"/>
    <property type="evidence" value="ECO:0007669"/>
    <property type="project" value="UniProtKB-SubCell"/>
</dbReference>
<protein>
    <submittedName>
        <fullName evidence="8">Conjugal transfer protein TraG</fullName>
    </submittedName>
</protein>
<keyword evidence="5 7" id="KW-1133">Transmembrane helix</keyword>